<comment type="function">
    <text evidence="12">DNA repair enzyme that has both DNA N-glycosylase activity and AP-lyase activity. The DNA N-glycosylase activity releases various damaged pyrimidines from DNA by cleaving the N-glycosidic bond, leaving an AP (apurinic/apyrimidinic) site. The AP-lyase activity cleaves the phosphodiester bond 3' to the AP site by a beta-elimination, leaving a 3'-terminal unsaturated sugar and a product with a terminal 5'-phosphate.</text>
</comment>
<dbReference type="InterPro" id="IPR011257">
    <property type="entry name" value="DNA_glycosylase"/>
</dbReference>
<dbReference type="InterPro" id="IPR005759">
    <property type="entry name" value="Nth"/>
</dbReference>
<evidence type="ECO:0000256" key="12">
    <source>
        <dbReference type="HAMAP-Rule" id="MF_00942"/>
    </source>
</evidence>
<dbReference type="EC" id="4.2.99.18" evidence="12"/>
<evidence type="ECO:0000256" key="4">
    <source>
        <dbReference type="ARBA" id="ARBA00022763"/>
    </source>
</evidence>
<dbReference type="GO" id="GO:0006285">
    <property type="term" value="P:base-excision repair, AP site formation"/>
    <property type="evidence" value="ECO:0007669"/>
    <property type="project" value="TreeGrafter"/>
</dbReference>
<keyword evidence="14" id="KW-0540">Nuclease</keyword>
<dbReference type="GO" id="GO:0046872">
    <property type="term" value="F:metal ion binding"/>
    <property type="evidence" value="ECO:0007669"/>
    <property type="project" value="UniProtKB-KW"/>
</dbReference>
<feature type="domain" description="HhH-GPD" evidence="13">
    <location>
        <begin position="38"/>
        <end position="185"/>
    </location>
</feature>
<comment type="similarity">
    <text evidence="1 12">Belongs to the Nth/MutY family.</text>
</comment>
<keyword evidence="14" id="KW-0255">Endonuclease</keyword>
<organism evidence="14">
    <name type="scientific">Buchnera aphidicola</name>
    <name type="common">Aphis aurantii</name>
    <dbReference type="NCBI Taxonomy" id="1470492"/>
    <lineage>
        <taxon>Bacteria</taxon>
        <taxon>Pseudomonadati</taxon>
        <taxon>Pseudomonadota</taxon>
        <taxon>Gammaproteobacteria</taxon>
        <taxon>Enterobacterales</taxon>
        <taxon>Erwiniaceae</taxon>
        <taxon>Buchnera</taxon>
    </lineage>
</organism>
<evidence type="ECO:0000256" key="2">
    <source>
        <dbReference type="ARBA" id="ARBA00022485"/>
    </source>
</evidence>
<dbReference type="FunFam" id="1.10.1670.10:FF:000001">
    <property type="entry name" value="Endonuclease III"/>
    <property type="match status" value="1"/>
</dbReference>
<dbReference type="InterPro" id="IPR003265">
    <property type="entry name" value="HhH-GPD_domain"/>
</dbReference>
<dbReference type="Gene3D" id="1.10.340.30">
    <property type="entry name" value="Hypothetical protein, domain 2"/>
    <property type="match status" value="1"/>
</dbReference>
<dbReference type="PIRSF" id="PIRSF001435">
    <property type="entry name" value="Nth"/>
    <property type="match status" value="1"/>
</dbReference>
<keyword evidence="11 12" id="KW-0326">Glycosidase</keyword>
<evidence type="ECO:0000256" key="9">
    <source>
        <dbReference type="ARBA" id="ARBA00023204"/>
    </source>
</evidence>
<gene>
    <name evidence="12 14" type="primary">nth</name>
    <name evidence="14" type="ORF">RJT31_00605</name>
</gene>
<dbReference type="AlphaFoldDB" id="A0AAU6W5U0"/>
<dbReference type="CDD" id="cd00056">
    <property type="entry name" value="ENDO3c"/>
    <property type="match status" value="1"/>
</dbReference>
<dbReference type="SMART" id="SM00478">
    <property type="entry name" value="ENDO3c"/>
    <property type="match status" value="1"/>
</dbReference>
<dbReference type="FunFam" id="1.10.340.30:FF:000001">
    <property type="entry name" value="Endonuclease III"/>
    <property type="match status" value="1"/>
</dbReference>
<evidence type="ECO:0000256" key="10">
    <source>
        <dbReference type="ARBA" id="ARBA00023239"/>
    </source>
</evidence>
<dbReference type="Gene3D" id="1.10.1670.10">
    <property type="entry name" value="Helix-hairpin-Helix base-excision DNA repair enzymes (C-terminal)"/>
    <property type="match status" value="1"/>
</dbReference>
<dbReference type="PANTHER" id="PTHR10359:SF18">
    <property type="entry name" value="ENDONUCLEASE III"/>
    <property type="match status" value="1"/>
</dbReference>
<dbReference type="HAMAP" id="MF_00942">
    <property type="entry name" value="Nth"/>
    <property type="match status" value="1"/>
</dbReference>
<evidence type="ECO:0000256" key="3">
    <source>
        <dbReference type="ARBA" id="ARBA00022723"/>
    </source>
</evidence>
<accession>A0AAU6W5U0</accession>
<evidence type="ECO:0000256" key="8">
    <source>
        <dbReference type="ARBA" id="ARBA00023125"/>
    </source>
</evidence>
<dbReference type="PANTHER" id="PTHR10359">
    <property type="entry name" value="A/G-SPECIFIC ADENINE GLYCOSYLASE/ENDONUCLEASE III"/>
    <property type="match status" value="1"/>
</dbReference>
<keyword evidence="10 12" id="KW-0456">Lyase</keyword>
<keyword evidence="8 12" id="KW-0238">DNA-binding</keyword>
<dbReference type="Pfam" id="PF00730">
    <property type="entry name" value="HhH-GPD"/>
    <property type="match status" value="1"/>
</dbReference>
<dbReference type="RefSeq" id="WP_348769493.1">
    <property type="nucleotide sequence ID" value="NZ_CP135018.1"/>
</dbReference>
<evidence type="ECO:0000256" key="7">
    <source>
        <dbReference type="ARBA" id="ARBA00023014"/>
    </source>
</evidence>
<dbReference type="GO" id="GO:0019104">
    <property type="term" value="F:DNA N-glycosylase activity"/>
    <property type="evidence" value="ECO:0007669"/>
    <property type="project" value="UniProtKB-UniRule"/>
</dbReference>
<evidence type="ECO:0000256" key="5">
    <source>
        <dbReference type="ARBA" id="ARBA00022801"/>
    </source>
</evidence>
<keyword evidence="9 12" id="KW-0234">DNA repair</keyword>
<keyword evidence="4 12" id="KW-0227">DNA damage</keyword>
<feature type="binding site" evidence="12">
    <location>
        <position position="187"/>
    </location>
    <ligand>
        <name>[4Fe-4S] cluster</name>
        <dbReference type="ChEBI" id="CHEBI:49883"/>
    </ligand>
</feature>
<proteinExistence type="inferred from homology"/>
<keyword evidence="6 12" id="KW-0408">Iron</keyword>
<feature type="binding site" evidence="12">
    <location>
        <position position="203"/>
    </location>
    <ligand>
        <name>[4Fe-4S] cluster</name>
        <dbReference type="ChEBI" id="CHEBI:49883"/>
    </ligand>
</feature>
<evidence type="ECO:0000256" key="1">
    <source>
        <dbReference type="ARBA" id="ARBA00008343"/>
    </source>
</evidence>
<feature type="binding site" evidence="12">
    <location>
        <position position="194"/>
    </location>
    <ligand>
        <name>[4Fe-4S] cluster</name>
        <dbReference type="ChEBI" id="CHEBI:49883"/>
    </ligand>
</feature>
<dbReference type="Pfam" id="PF00633">
    <property type="entry name" value="HHH"/>
    <property type="match status" value="1"/>
</dbReference>
<keyword evidence="5 12" id="KW-0378">Hydrolase</keyword>
<protein>
    <recommendedName>
        <fullName evidence="12">Endonuclease III</fullName>
        <ecNumber evidence="12">4.2.99.18</ecNumber>
    </recommendedName>
    <alternativeName>
        <fullName evidence="12">DNA-(apurinic or apyrimidinic site) lyase</fullName>
    </alternativeName>
</protein>
<sequence length="216" mass="25217">MNKKKRYKILSLFYLNQPNPITELIFSSDFELLISLILSAQSTDSIVNKTTLILFKIAKTPEEILQLGIDRLKYYIKSIGLYNIKAEYIIKTSFLLFNKYNNQIPNNRIELESLPGVGRKTANIILNLLFNKKTIAVDTHVFRVSNRTNFAVGKNVKQVEKKLIKVVPSIFKKNIHFWFVYHGRYICTARKQKCNFCLINKLCEFLNKNIYNNVNI</sequence>
<keyword evidence="2 12" id="KW-0004">4Fe-4S</keyword>
<comment type="catalytic activity">
    <reaction evidence="12">
        <text>2'-deoxyribonucleotide-(2'-deoxyribose 5'-phosphate)-2'-deoxyribonucleotide-DNA = a 3'-end 2'-deoxyribonucleotide-(2,3-dehydro-2,3-deoxyribose 5'-phosphate)-DNA + a 5'-end 5'-phospho-2'-deoxyribonucleoside-DNA + H(+)</text>
        <dbReference type="Rhea" id="RHEA:66592"/>
        <dbReference type="Rhea" id="RHEA-COMP:13180"/>
        <dbReference type="Rhea" id="RHEA-COMP:16897"/>
        <dbReference type="Rhea" id="RHEA-COMP:17067"/>
        <dbReference type="ChEBI" id="CHEBI:15378"/>
        <dbReference type="ChEBI" id="CHEBI:136412"/>
        <dbReference type="ChEBI" id="CHEBI:157695"/>
        <dbReference type="ChEBI" id="CHEBI:167181"/>
        <dbReference type="EC" id="4.2.99.18"/>
    </reaction>
</comment>
<evidence type="ECO:0000259" key="13">
    <source>
        <dbReference type="SMART" id="SM00478"/>
    </source>
</evidence>
<dbReference type="PROSITE" id="PS01155">
    <property type="entry name" value="ENDONUCLEASE_III_2"/>
    <property type="match status" value="1"/>
</dbReference>
<keyword evidence="7 12" id="KW-0411">Iron-sulfur</keyword>
<dbReference type="NCBIfam" id="TIGR01083">
    <property type="entry name" value="nth"/>
    <property type="match status" value="1"/>
</dbReference>
<comment type="cofactor">
    <cofactor evidence="12">
        <name>[4Fe-4S] cluster</name>
        <dbReference type="ChEBI" id="CHEBI:49883"/>
    </cofactor>
    <text evidence="12">Binds 1 [4Fe-4S] cluster.</text>
</comment>
<feature type="binding site" evidence="12">
    <location>
        <position position="197"/>
    </location>
    <ligand>
        <name>[4Fe-4S] cluster</name>
        <dbReference type="ChEBI" id="CHEBI:49883"/>
    </ligand>
</feature>
<evidence type="ECO:0000256" key="6">
    <source>
        <dbReference type="ARBA" id="ARBA00023004"/>
    </source>
</evidence>
<dbReference type="GO" id="GO:0003677">
    <property type="term" value="F:DNA binding"/>
    <property type="evidence" value="ECO:0007669"/>
    <property type="project" value="UniProtKB-UniRule"/>
</dbReference>
<keyword evidence="3 12" id="KW-0479">Metal-binding</keyword>
<evidence type="ECO:0000313" key="14">
    <source>
        <dbReference type="EMBL" id="XAJ80979.1"/>
    </source>
</evidence>
<dbReference type="EMBL" id="CP135018">
    <property type="protein sequence ID" value="XAJ80979.1"/>
    <property type="molecule type" value="Genomic_DNA"/>
</dbReference>
<dbReference type="GO" id="GO:0140078">
    <property type="term" value="F:class I DNA-(apurinic or apyrimidinic site) endonuclease activity"/>
    <property type="evidence" value="ECO:0007669"/>
    <property type="project" value="UniProtKB-EC"/>
</dbReference>
<reference evidence="14" key="1">
    <citation type="submission" date="2024-06" db="EMBL/GenBank/DDBJ databases">
        <title>Unveiling Genomic Reduction in Obligate Endosymbionts Buchnera of Aphids: Insights from Phylogenomic Comparative Analysis with Novel Genome Data and Co-obligate Endosymbionts.</title>
        <authorList>
            <person name="Lu C."/>
            <person name="Zou T."/>
            <person name="Liu Q."/>
            <person name="Huang X."/>
        </authorList>
    </citation>
    <scope>NUCLEOTIDE SEQUENCE</scope>
    <source>
        <strain evidence="14">Aphau13</strain>
    </source>
</reference>
<evidence type="ECO:0000256" key="11">
    <source>
        <dbReference type="ARBA" id="ARBA00023295"/>
    </source>
</evidence>
<dbReference type="GO" id="GO:0051539">
    <property type="term" value="F:4 iron, 4 sulfur cluster binding"/>
    <property type="evidence" value="ECO:0007669"/>
    <property type="project" value="UniProtKB-UniRule"/>
</dbReference>
<name>A0AAU6W5U0_9GAMM</name>
<dbReference type="InterPro" id="IPR004036">
    <property type="entry name" value="Endonuclease-III-like_CS2"/>
</dbReference>
<dbReference type="InterPro" id="IPR023170">
    <property type="entry name" value="HhH_base_excis_C"/>
</dbReference>
<dbReference type="InterPro" id="IPR000445">
    <property type="entry name" value="HhH_motif"/>
</dbReference>
<dbReference type="SUPFAM" id="SSF48150">
    <property type="entry name" value="DNA-glycosylase"/>
    <property type="match status" value="1"/>
</dbReference>